<dbReference type="InterPro" id="IPR020806">
    <property type="entry name" value="PKS_PP-bd"/>
</dbReference>
<keyword evidence="4" id="KW-0489">Methyltransferase</keyword>
<keyword evidence="1" id="KW-0596">Phosphopantetheine</keyword>
<dbReference type="InterPro" id="IPR020841">
    <property type="entry name" value="PKS_Beta-ketoAc_synthase_dom"/>
</dbReference>
<dbReference type="SUPFAM" id="SSF51735">
    <property type="entry name" value="NAD(P)-binding Rossmann-fold domains"/>
    <property type="match status" value="3"/>
</dbReference>
<dbReference type="PROSITE" id="PS52004">
    <property type="entry name" value="KS3_2"/>
    <property type="match status" value="1"/>
</dbReference>
<evidence type="ECO:0000256" key="7">
    <source>
        <dbReference type="ARBA" id="ARBA00023002"/>
    </source>
</evidence>
<organism evidence="14 15">
    <name type="scientific">Phialemonium atrogriseum</name>
    <dbReference type="NCBI Taxonomy" id="1093897"/>
    <lineage>
        <taxon>Eukaryota</taxon>
        <taxon>Fungi</taxon>
        <taxon>Dikarya</taxon>
        <taxon>Ascomycota</taxon>
        <taxon>Pezizomycotina</taxon>
        <taxon>Sordariomycetes</taxon>
        <taxon>Sordariomycetidae</taxon>
        <taxon>Cephalothecales</taxon>
        <taxon>Cephalothecaceae</taxon>
        <taxon>Phialemonium</taxon>
    </lineage>
</organism>
<dbReference type="Gene3D" id="3.10.129.110">
    <property type="entry name" value="Polyketide synthase dehydratase"/>
    <property type="match status" value="1"/>
</dbReference>
<feature type="domain" description="Ketosynthase family 3 (KS3)" evidence="12">
    <location>
        <begin position="6"/>
        <end position="434"/>
    </location>
</feature>
<evidence type="ECO:0000256" key="9">
    <source>
        <dbReference type="PROSITE-ProRule" id="PRU01363"/>
    </source>
</evidence>
<evidence type="ECO:0000256" key="8">
    <source>
        <dbReference type="ARBA" id="ARBA00023268"/>
    </source>
</evidence>
<dbReference type="PANTHER" id="PTHR43775">
    <property type="entry name" value="FATTY ACID SYNTHASE"/>
    <property type="match status" value="1"/>
</dbReference>
<dbReference type="Pfam" id="PF00109">
    <property type="entry name" value="ketoacyl-synt"/>
    <property type="match status" value="1"/>
</dbReference>
<dbReference type="InterPro" id="IPR057326">
    <property type="entry name" value="KR_dom"/>
</dbReference>
<dbReference type="InterPro" id="IPR009081">
    <property type="entry name" value="PP-bd_ACP"/>
</dbReference>
<dbReference type="PROSITE" id="PS52019">
    <property type="entry name" value="PKS_MFAS_DH"/>
    <property type="match status" value="1"/>
</dbReference>
<sequence>MESPQQEPIAVIGMACRFPGGSDSPSKLWDLLRSPRDLVKRVPTDRFDSTAYYHPNGSHHGATDCQDAYFLDEDPAEAEAMDPQQRLLMETVYDSLSAGGQTIEGLRGSRTAVYVGLMCDDWAQLTSRDWDLVPTYAATGLSRAIVSNRVSYFFDWHGPSVTVDTACSSSLVAVHQGVAALRSGECPVAVVAGTNLILAPGMWIAESKLHMLSPTGSSKMWDAAADGYARGEGVAAVVLKPLSAALRDRDHIDCVIRETGVNQDGRTAGITMPNGNAQADLIRDTYRRAGLDITDPTHHPQYFHAHGTGTPAGDPQEAEAISRAFFGGDKVKSQDQDQDLDLLYVGSIKTVIGHTEGAAGLASLIGTALAIQHGIIPANLHFNTLSPRVAPFCAHLQVPTRAQPWPNPGPGQPRRASVNSFGFGGTNAHAIIEGIDPVSVEQGEEGAAAASLSTPLTVSAASSSALRAMLSDLSSYLKTRPDTNMRNLAHTLQAHRSTLGFRKAITCKTVGQAISRIDGVLTDDADNSLSSRFYDVPKPSILGIFTGQGAQWPRMGAQLIEKSPYVGERIAELERALSSLPDGDRPTWTLRDQLLADASGSRLSEAAIAQPLCTAVQIVLVDLLRAANIQLRAVVGHSSGEIAAAYAAGFLSATDAIHIAYYRGLFAKLARSPSDSSLKGAMMAVGTSFEDASELCELGDFAGRIRAVAIFQDEGRFARQLRVDTAYHSHHMETCAAPYLDGLARCNITVGHGNGTTWFSSVVEGGRVMSSEAALQSQYWVDNMTSPVLFAPAIADAHAEAGPFDIALEIGPHPALKGPCLDTMEVAAGHHRIPYTGLLGRGKDDVDELASALGFVWTQLGAGSVDFGGFEDAISGDDASSHPKRAAVVADLPTYPFDHPRSFYTLTRFSGGTRNVHAPPHPLLGRRCVESETADEVAWRNILRPTEISWLQGHQLQGQTVFPAMGYVAMAVEAAAALAAGTTTTTTTETDRRPLGLISLEEVVIGRALAFGDESVGIESKVTMRTVRSTDDEMCAQMTCHSGLPFDSATPLALNFSATVTVAFHDPEPDTLPATRADEIGLASADAERLYTQFSKLGYNYSSTFTGVRAIHRKMGYATGDLEDKSGDGVEDQLIIHPGWLDSAIQTGFAAYCHPHDMRLWALHVPTAIRSVVINPYFTSRGAGRIRQLQYQSVSREPSEAAPILLDIDIFASSQGQGQEQGPGHSQQAFVQFEGLQVKPFAAAGPRDDAVLFARFDYKLAGPDAVAAVGGDEIMPAENEAVIETMERVGFFYLRRVHDTITPAEAAAALPHYKYLLDFAGRMVALVEAGEFPNMPREAMADTPAFIRSLVAKYRQRVDMRVLEASGEHLVAEIRRNGNMLEHLMGDDGLLYRFYEEGAGFDVANVWLARVVAQITHRYPRMRILEIGAGTGGSTRIILPVLGDAFATYTFTDVSAGFFERAQERFRDYADRLVFATYNMEQPPGDQGFEQGTYDVVIASNVLHATGKIDDTMANARLLLRPGGYLVVYETISNSFMSNNAIFGGLPGWWEGAAADSTRCDGPCLTLDQWDALARKHGFGGIDTHTPVEHKLQSYSVFACQAVDDRVLSLRHPLAATTPAPTPASSSSSSSTDHLVVVGGSTAAVGRLAEQVCALLRPRYTTITQLTSLEELSTTNTRGLAQGSSVLSLTELDEQFFEARSASKLEALKVLWRYGRTVLWVTRGARNQSPYSAMILGLARCVRYEQPHLNLEVLDFDVTTPPPAQVLAEELVRLELGERWKREGANLLWAVEPEVHHVNGQVLVPRLCSHAEANRRYNTYRRDVTEEVDPREMTLALQPVSNGQAFGLCTVSPLRLLPVIPAAVARRGKGGKMVVELRVDTSLLQVLKVGEAGFFSLCAGEDVETGEPRVALVDVAVESHVRTPVEWTVRVPESTGPTTLGAVAAHLLAQSILAAAPPVGTVLVHEADDILKDALDKEAARQGVRVVFTTSAVDKTKTKTKTKTKGDIPYSTFVHAKLPMRLVQKVVPSDVSLFVNLSPAPATGGAELLARCVPPHTATATTANFVRTQPGAFPNAEIDQAGQALEAAWQTVAKNSRGSLYYKVDVPVIPVQGVGRHCAVRASPCVIDWTATSSVQASLRPIDAGTIFRADGTYLLVGLSGDIGQSLGSWMVAHGARYIVLSSRRPNVHPRYIESIEAAGATVKVVALDVSRRESVYECHDAIRAEMPPVIGVANGAMVLEDALFDDLEFASVERSFPPKVDGSVLLDELFYDAPLDFFIMLTSAANITGNTGQSSYVMANQFMTALALQRRDVRRVPGSVMAIGILQGLGYFEHTDLLEKDHFGRMGYRDISEQDLHQLFAEAILAGRPGCTGNSEVITGVAPFRDGGNIQEQLRTDPKFGHFVLQHPDGDAGLHNLPGGGGGGGKLARLRARLATVKSRAEALAEVQDAFVDRLKRILMMPPTEAVDPLASLIELGTDSIMAVDVRAWFLKELDVDVPVLKILGVGETVASLVEEAVRKIPGTILDLTKSEDDAPATAVAQKPKGRDAVISLEDPSAKSSLSSSSSLSDDTASSGSPAPQPTTPMTPPEPVTGARTDEPHDKEQLSQVPETQDHKEGDMLASDWRRAIVDSSTEHAEPMTFGQKRFWFLSHYIDDPTTFNIASLAKLAGPLRVHDLARAVDAVAQRHEALRTRFFWSDDEGKTPMQGILSKALVRLETATIESEAQAIQELDSMRNHEWNLGDWVTLRIRLLSLLGSDTVHYLLLGTHHISMDGHSINMLMFDVNQAYSHPGRPLSPLPDASQARAFGEQQLLAYRAGRFQPAIDYYRRTFQSVGLGRPVELFSFARSQVRLPLESYRNHPPDRATSFHGYLAGLQALVFRLLPAETTDKLVIGIADANRLDSRFMGSLGNFLNTFGQAIEEAREKVYGALEHSALPFDLLLDELAVPRSNAYPPVCQIFIDYKLVTREHADMSWAGCKVSDHKWLLARSPYDIALEIVEDHESTLVVAHVQEALYSKEATDLFLRSYVNVLSQVVKQGGDKVSVEKLEKWDKADVKKALELGKGPDLPLEWPATVAHRIDQVIAQHPDNVAVKDGFGRILTYAALDELVESIARTLRGKLPDQSREQSVVGVFQTPAADWIASLVAILRIGAIYLPLDLKVSIPRLKSYVKAARPAAILADTETVGRTKEIGVEDPVAVINVHDLPATVGESKERITTVALPNHRAYIIFTSGSTGEPKGVVIKHASFSALAEGFVREWDMATLGRVVLQQFALTSDGSLKQIVAAITTGGCLLVAPADARGDPTELTRLMAEHDVTFAVATPSEWSMWFRFAPDNLRRCTTLTSAWFGGERAPKSLLDSFRNLSKVLPNLRVFNTYGPTEATISTAKGEADVRDPNLTVPVPSQILPNYAVYIFDDESRPVPVGVPGEIVIGGAGTGKNEYLDRPDLTTRQFPADPFAPHDKEASGWGHMYRTGDYGRLDARGLLAIEGRVAGDAQVKVRGFRVELGEIEDVIIREAAGALAHAVVTLRAGSEGGDHDEVLTAHVVVESNKDKDKDKSEAQAAAEIVDRLRTRLSLSLPQYMIPAVIVPVDQVPLTAHGKVDRKAVQGLPLPEIKTSVTKKQEHQEGLTQTEGRLADLWVAILPARSLEAGSLEPRSDFFRAGGNSLLLVKLQAAIKSAFGDAPRLSKLMNTPQLGSMATLLESEGAAPDWDREIALDLLDQVPAAAVAAEAAAHQTRGSNPNGAGLRVLITGATGSLGKHTIPHLAADERVAQIVVLARPAEGRDLTNLFPGLEAKVRVVSADLPCLPANDTAELAEIDAILHMAADRNFWDGYGPLKPVNVDAAKALAKLALRTGATLHALSSGALEDYEADNDDGDDNNRCLPRPDPAHGYVSSKWVAERYLADAARRAGLRVTAHRPTKTPAPADGGAAHTREKLTEAEDALVRHCLLVSPRLGVRPDFAHLGGTLHVAPVEDVAAAVAAAVTAGQQGSQEKGLRIVNYPGTASVRTEVMAAYAEKLFRQPENEAVQKLLAVPALHWVGLAKRAGLFEWFLTSQELLVTDDEGRRVVSRR</sequence>
<dbReference type="InterPro" id="IPR016035">
    <property type="entry name" value="Acyl_Trfase/lysoPLipase"/>
</dbReference>
<dbReference type="Gene3D" id="3.30.300.30">
    <property type="match status" value="1"/>
</dbReference>
<dbReference type="SUPFAM" id="SSF47336">
    <property type="entry name" value="ACP-like"/>
    <property type="match status" value="2"/>
</dbReference>
<feature type="region of interest" description="N-terminal hotdog fold" evidence="9">
    <location>
        <begin position="921"/>
        <end position="1067"/>
    </location>
</feature>
<dbReference type="GeneID" id="85315416"/>
<gene>
    <name evidence="14" type="ORF">QBC33DRAFT_603989</name>
</gene>
<evidence type="ECO:0000256" key="5">
    <source>
        <dbReference type="ARBA" id="ARBA00022679"/>
    </source>
</evidence>
<dbReference type="GO" id="GO:0004312">
    <property type="term" value="F:fatty acid synthase activity"/>
    <property type="evidence" value="ECO:0007669"/>
    <property type="project" value="TreeGrafter"/>
</dbReference>
<dbReference type="PANTHER" id="PTHR43775:SF20">
    <property type="entry name" value="HYBRID PKS-NRPS SYNTHETASE APDA"/>
    <property type="match status" value="1"/>
</dbReference>
<dbReference type="Pfam" id="PF16197">
    <property type="entry name" value="KAsynt_C_assoc"/>
    <property type="match status" value="1"/>
</dbReference>
<dbReference type="InterPro" id="IPR016039">
    <property type="entry name" value="Thiolase-like"/>
</dbReference>
<feature type="domain" description="Carrier" evidence="11">
    <location>
        <begin position="3630"/>
        <end position="3710"/>
    </location>
</feature>
<dbReference type="CDD" id="cd19532">
    <property type="entry name" value="C_PKS-NRPS"/>
    <property type="match status" value="1"/>
</dbReference>
<dbReference type="Proteomes" id="UP001244011">
    <property type="component" value="Unassembled WGS sequence"/>
</dbReference>
<dbReference type="InterPro" id="IPR049551">
    <property type="entry name" value="PKS_DH_C"/>
</dbReference>
<dbReference type="InterPro" id="IPR001242">
    <property type="entry name" value="Condensation_dom"/>
</dbReference>
<keyword evidence="6" id="KW-0677">Repeat</keyword>
<dbReference type="GO" id="GO:0008168">
    <property type="term" value="F:methyltransferase activity"/>
    <property type="evidence" value="ECO:0007669"/>
    <property type="project" value="UniProtKB-KW"/>
</dbReference>
<dbReference type="RefSeq" id="XP_060277950.1">
    <property type="nucleotide sequence ID" value="XM_060432229.1"/>
</dbReference>
<dbReference type="InterPro" id="IPR014043">
    <property type="entry name" value="Acyl_transferase_dom"/>
</dbReference>
<evidence type="ECO:0000259" key="13">
    <source>
        <dbReference type="PROSITE" id="PS52019"/>
    </source>
</evidence>
<dbReference type="InterPro" id="IPR050091">
    <property type="entry name" value="PKS_NRPS_Biosynth_Enz"/>
</dbReference>
<accession>A0AAJ0BRL3</accession>
<dbReference type="SMART" id="SM00823">
    <property type="entry name" value="PKS_PP"/>
    <property type="match status" value="2"/>
</dbReference>
<dbReference type="InterPro" id="IPR013217">
    <property type="entry name" value="Methyltransf_12"/>
</dbReference>
<dbReference type="Pfam" id="PF02801">
    <property type="entry name" value="Ketoacyl-synt_C"/>
    <property type="match status" value="1"/>
</dbReference>
<dbReference type="InterPro" id="IPR014030">
    <property type="entry name" value="Ketoacyl_synth_N"/>
</dbReference>
<dbReference type="Gene3D" id="3.40.50.12780">
    <property type="entry name" value="N-terminal domain of ligase-like"/>
    <property type="match status" value="1"/>
</dbReference>
<dbReference type="InterPro" id="IPR013120">
    <property type="entry name" value="FAR_NAD-bd"/>
</dbReference>
<dbReference type="InterPro" id="IPR029063">
    <property type="entry name" value="SAM-dependent_MTases_sf"/>
</dbReference>
<dbReference type="InterPro" id="IPR001227">
    <property type="entry name" value="Ac_transferase_dom_sf"/>
</dbReference>
<dbReference type="InterPro" id="IPR042099">
    <property type="entry name" value="ANL_N_sf"/>
</dbReference>
<dbReference type="SMART" id="SM00827">
    <property type="entry name" value="PKS_AT"/>
    <property type="match status" value="1"/>
</dbReference>
<dbReference type="PROSITE" id="PS50075">
    <property type="entry name" value="CARRIER"/>
    <property type="match status" value="2"/>
</dbReference>
<dbReference type="Gene3D" id="3.30.559.10">
    <property type="entry name" value="Chloramphenicol acetyltransferase-like domain"/>
    <property type="match status" value="1"/>
</dbReference>
<dbReference type="InterPro" id="IPR036736">
    <property type="entry name" value="ACP-like_sf"/>
</dbReference>
<dbReference type="SMART" id="SM00825">
    <property type="entry name" value="PKS_KS"/>
    <property type="match status" value="1"/>
</dbReference>
<dbReference type="Pfam" id="PF08242">
    <property type="entry name" value="Methyltransf_12"/>
    <property type="match status" value="1"/>
</dbReference>
<reference evidence="14" key="1">
    <citation type="submission" date="2023-06" db="EMBL/GenBank/DDBJ databases">
        <title>Genome-scale phylogeny and comparative genomics of the fungal order Sordariales.</title>
        <authorList>
            <consortium name="Lawrence Berkeley National Laboratory"/>
            <person name="Hensen N."/>
            <person name="Bonometti L."/>
            <person name="Westerberg I."/>
            <person name="Brannstrom I.O."/>
            <person name="Guillou S."/>
            <person name="Cros-Aarteil S."/>
            <person name="Calhoun S."/>
            <person name="Haridas S."/>
            <person name="Kuo A."/>
            <person name="Mondo S."/>
            <person name="Pangilinan J."/>
            <person name="Riley R."/>
            <person name="Labutti K."/>
            <person name="Andreopoulos B."/>
            <person name="Lipzen A."/>
            <person name="Chen C."/>
            <person name="Yanf M."/>
            <person name="Daum C."/>
            <person name="Ng V."/>
            <person name="Clum A."/>
            <person name="Steindorff A."/>
            <person name="Ohm R."/>
            <person name="Martin F."/>
            <person name="Silar P."/>
            <person name="Natvig D."/>
            <person name="Lalanne C."/>
            <person name="Gautier V."/>
            <person name="Ament-Velasquez S.L."/>
            <person name="Kruys A."/>
            <person name="Hutchinson M.I."/>
            <person name="Powell A.J."/>
            <person name="Barry K."/>
            <person name="Miller A.N."/>
            <person name="Grigoriev I.V."/>
            <person name="Debuchy R."/>
            <person name="Gladieux P."/>
            <person name="Thoren M.H."/>
            <person name="Johannesson H."/>
        </authorList>
    </citation>
    <scope>NUCLEOTIDE SEQUENCE</scope>
    <source>
        <strain evidence="14">8032-3</strain>
    </source>
</reference>
<name>A0AAJ0BRL3_9PEZI</name>
<dbReference type="InterPro" id="IPR020845">
    <property type="entry name" value="AMP-binding_CS"/>
</dbReference>
<evidence type="ECO:0000313" key="14">
    <source>
        <dbReference type="EMBL" id="KAK1761737.1"/>
    </source>
</evidence>
<dbReference type="SMART" id="SM00822">
    <property type="entry name" value="PKS_KR"/>
    <property type="match status" value="1"/>
</dbReference>
<dbReference type="SUPFAM" id="SSF52777">
    <property type="entry name" value="CoA-dependent acyltransferases"/>
    <property type="match status" value="2"/>
</dbReference>
<evidence type="ECO:0000259" key="11">
    <source>
        <dbReference type="PROSITE" id="PS50075"/>
    </source>
</evidence>
<dbReference type="Gene3D" id="1.10.1200.10">
    <property type="entry name" value="ACP-like"/>
    <property type="match status" value="2"/>
</dbReference>
<dbReference type="PROSITE" id="PS00455">
    <property type="entry name" value="AMP_BINDING"/>
    <property type="match status" value="1"/>
</dbReference>
<dbReference type="Pfam" id="PF00698">
    <property type="entry name" value="Acyl_transf_1"/>
    <property type="match status" value="1"/>
</dbReference>
<dbReference type="GO" id="GO:0004315">
    <property type="term" value="F:3-oxoacyl-[acyl-carrier-protein] synthase activity"/>
    <property type="evidence" value="ECO:0007669"/>
    <property type="project" value="InterPro"/>
</dbReference>
<dbReference type="Pfam" id="PF00668">
    <property type="entry name" value="Condensation"/>
    <property type="match status" value="1"/>
</dbReference>
<dbReference type="Gene3D" id="3.40.366.10">
    <property type="entry name" value="Malonyl-Coenzyme A Acyl Carrier Protein, domain 2"/>
    <property type="match status" value="1"/>
</dbReference>
<dbReference type="InterPro" id="IPR045851">
    <property type="entry name" value="AMP-bd_C_sf"/>
</dbReference>
<evidence type="ECO:0000256" key="10">
    <source>
        <dbReference type="SAM" id="MobiDB-lite"/>
    </source>
</evidence>
<dbReference type="GO" id="GO:0031177">
    <property type="term" value="F:phosphopantetheine binding"/>
    <property type="evidence" value="ECO:0007669"/>
    <property type="project" value="InterPro"/>
</dbReference>
<feature type="region of interest" description="C-terminal hotdog fold" evidence="9">
    <location>
        <begin position="1082"/>
        <end position="1247"/>
    </location>
</feature>
<dbReference type="CDD" id="cd02440">
    <property type="entry name" value="AdoMet_MTases"/>
    <property type="match status" value="1"/>
</dbReference>
<dbReference type="Pfam" id="PF21089">
    <property type="entry name" value="PKS_DH_N"/>
    <property type="match status" value="1"/>
</dbReference>
<dbReference type="InterPro" id="IPR049900">
    <property type="entry name" value="PKS_mFAS_DH"/>
</dbReference>
<dbReference type="SUPFAM" id="SSF53335">
    <property type="entry name" value="S-adenosyl-L-methionine-dependent methyltransferases"/>
    <property type="match status" value="1"/>
</dbReference>
<dbReference type="GO" id="GO:0016491">
    <property type="term" value="F:oxidoreductase activity"/>
    <property type="evidence" value="ECO:0007669"/>
    <property type="project" value="UniProtKB-KW"/>
</dbReference>
<feature type="domain" description="Carrier" evidence="11">
    <location>
        <begin position="2443"/>
        <end position="2522"/>
    </location>
</feature>
<evidence type="ECO:0000256" key="4">
    <source>
        <dbReference type="ARBA" id="ARBA00022603"/>
    </source>
</evidence>
<dbReference type="GO" id="GO:0006633">
    <property type="term" value="P:fatty acid biosynthetic process"/>
    <property type="evidence" value="ECO:0007669"/>
    <property type="project" value="InterPro"/>
</dbReference>
<dbReference type="InterPro" id="IPR032821">
    <property type="entry name" value="PKS_assoc"/>
</dbReference>
<dbReference type="InterPro" id="IPR042104">
    <property type="entry name" value="PKS_dehydratase_sf"/>
</dbReference>
<dbReference type="InterPro" id="IPR014031">
    <property type="entry name" value="Ketoacyl_synth_C"/>
</dbReference>
<evidence type="ECO:0000256" key="6">
    <source>
        <dbReference type="ARBA" id="ARBA00022737"/>
    </source>
</evidence>
<protein>
    <submittedName>
        <fullName evidence="14">BcPKS5, polyketide synthase</fullName>
    </submittedName>
</protein>
<evidence type="ECO:0000313" key="15">
    <source>
        <dbReference type="Proteomes" id="UP001244011"/>
    </source>
</evidence>
<dbReference type="PROSITE" id="PS00606">
    <property type="entry name" value="KS3_1"/>
    <property type="match status" value="1"/>
</dbReference>
<keyword evidence="8" id="KW-0511">Multifunctional enzyme</keyword>
<feature type="compositionally biased region" description="Low complexity" evidence="10">
    <location>
        <begin position="2553"/>
        <end position="2579"/>
    </location>
</feature>
<dbReference type="SUPFAM" id="SSF52151">
    <property type="entry name" value="FabD/lysophospholipase-like"/>
    <property type="match status" value="1"/>
</dbReference>
<feature type="active site" description="Proton acceptor; for dehydratase activity" evidence="9">
    <location>
        <position position="954"/>
    </location>
</feature>
<feature type="region of interest" description="Disordered" evidence="10">
    <location>
        <begin position="2534"/>
        <end position="2621"/>
    </location>
</feature>
<feature type="domain" description="PKS/mFAS DH" evidence="13">
    <location>
        <begin position="921"/>
        <end position="1247"/>
    </location>
</feature>
<dbReference type="InterPro" id="IPR013968">
    <property type="entry name" value="PKS_KR"/>
</dbReference>
<keyword evidence="15" id="KW-1185">Reference proteome</keyword>
<feature type="compositionally biased region" description="Pro residues" evidence="10">
    <location>
        <begin position="2580"/>
        <end position="2592"/>
    </location>
</feature>
<evidence type="ECO:0000256" key="1">
    <source>
        <dbReference type="ARBA" id="ARBA00022450"/>
    </source>
</evidence>
<dbReference type="GO" id="GO:0009403">
    <property type="term" value="P:toxin biosynthetic process"/>
    <property type="evidence" value="ECO:0007669"/>
    <property type="project" value="UniProtKB-ARBA"/>
</dbReference>
<dbReference type="CDD" id="cd00833">
    <property type="entry name" value="PKS"/>
    <property type="match status" value="1"/>
</dbReference>
<dbReference type="CDD" id="cd05930">
    <property type="entry name" value="A_NRPS"/>
    <property type="match status" value="1"/>
</dbReference>
<dbReference type="SUPFAM" id="SSF53901">
    <property type="entry name" value="Thiolase-like"/>
    <property type="match status" value="1"/>
</dbReference>
<dbReference type="InterPro" id="IPR018201">
    <property type="entry name" value="Ketoacyl_synth_AS"/>
</dbReference>
<keyword evidence="5" id="KW-0808">Transferase</keyword>
<keyword evidence="7" id="KW-0560">Oxidoreductase</keyword>
<dbReference type="InterPro" id="IPR000873">
    <property type="entry name" value="AMP-dep_synth/lig_dom"/>
</dbReference>
<dbReference type="SUPFAM" id="SSF56801">
    <property type="entry name" value="Acetyl-CoA synthetase-like"/>
    <property type="match status" value="1"/>
</dbReference>
<feature type="compositionally biased region" description="Basic and acidic residues" evidence="10">
    <location>
        <begin position="2597"/>
        <end position="2606"/>
    </location>
</feature>
<proteinExistence type="predicted"/>
<comment type="caution">
    <text evidence="14">The sequence shown here is derived from an EMBL/GenBank/DDBJ whole genome shotgun (WGS) entry which is preliminary data.</text>
</comment>
<dbReference type="InterPro" id="IPR020807">
    <property type="entry name" value="PKS_DH"/>
</dbReference>
<dbReference type="Gene3D" id="3.40.50.720">
    <property type="entry name" value="NAD(P)-binding Rossmann-like Domain"/>
    <property type="match status" value="3"/>
</dbReference>
<dbReference type="Gene3D" id="3.40.50.150">
    <property type="entry name" value="Vaccinia Virus protein VP39"/>
    <property type="match status" value="1"/>
</dbReference>
<dbReference type="InterPro" id="IPR036291">
    <property type="entry name" value="NAD(P)-bd_dom_sf"/>
</dbReference>
<dbReference type="Pfam" id="PF14765">
    <property type="entry name" value="PS-DH"/>
    <property type="match status" value="1"/>
</dbReference>
<dbReference type="Pfam" id="PF00550">
    <property type="entry name" value="PP-binding"/>
    <property type="match status" value="2"/>
</dbReference>
<dbReference type="InterPro" id="IPR049552">
    <property type="entry name" value="PKS_DH_N"/>
</dbReference>
<dbReference type="Gene3D" id="3.40.47.10">
    <property type="match status" value="1"/>
</dbReference>
<dbReference type="Pfam" id="PF00501">
    <property type="entry name" value="AMP-binding"/>
    <property type="match status" value="1"/>
</dbReference>
<keyword evidence="3" id="KW-0436">Ligase</keyword>
<dbReference type="Gene3D" id="3.30.559.30">
    <property type="entry name" value="Nonribosomal peptide synthetase, condensation domain"/>
    <property type="match status" value="1"/>
</dbReference>
<dbReference type="GO" id="GO:0032259">
    <property type="term" value="P:methylation"/>
    <property type="evidence" value="ECO:0007669"/>
    <property type="project" value="UniProtKB-KW"/>
</dbReference>
<dbReference type="EMBL" id="MU839053">
    <property type="protein sequence ID" value="KAK1761737.1"/>
    <property type="molecule type" value="Genomic_DNA"/>
</dbReference>
<dbReference type="GO" id="GO:0016874">
    <property type="term" value="F:ligase activity"/>
    <property type="evidence" value="ECO:0007669"/>
    <property type="project" value="UniProtKB-KW"/>
</dbReference>
<dbReference type="SMART" id="SM00826">
    <property type="entry name" value="PKS_DH"/>
    <property type="match status" value="1"/>
</dbReference>
<evidence type="ECO:0000259" key="12">
    <source>
        <dbReference type="PROSITE" id="PS52004"/>
    </source>
</evidence>
<feature type="active site" description="Proton donor; for dehydratase activity" evidence="9">
    <location>
        <position position="1142"/>
    </location>
</feature>
<evidence type="ECO:0000256" key="2">
    <source>
        <dbReference type="ARBA" id="ARBA00022553"/>
    </source>
</evidence>
<evidence type="ECO:0000256" key="3">
    <source>
        <dbReference type="ARBA" id="ARBA00022598"/>
    </source>
</evidence>
<dbReference type="Pfam" id="PF08659">
    <property type="entry name" value="KR"/>
    <property type="match status" value="1"/>
</dbReference>
<dbReference type="InterPro" id="IPR023213">
    <property type="entry name" value="CAT-like_dom_sf"/>
</dbReference>
<keyword evidence="2" id="KW-0597">Phosphoprotein</keyword>
<dbReference type="Pfam" id="PF07993">
    <property type="entry name" value="NAD_binding_4"/>
    <property type="match status" value="1"/>
</dbReference>